<dbReference type="InterPro" id="IPR036388">
    <property type="entry name" value="WH-like_DNA-bd_sf"/>
</dbReference>
<dbReference type="PANTHER" id="PTHR43133">
    <property type="entry name" value="RNA POLYMERASE ECF-TYPE SIGMA FACTO"/>
    <property type="match status" value="1"/>
</dbReference>
<dbReference type="InterPro" id="IPR013325">
    <property type="entry name" value="RNA_pol_sigma_r2"/>
</dbReference>
<name>A0A640SSW6_9ACTN</name>
<keyword evidence="8" id="KW-1185">Reference proteome</keyword>
<feature type="region of interest" description="Disordered" evidence="5">
    <location>
        <begin position="177"/>
        <end position="201"/>
    </location>
</feature>
<proteinExistence type="inferred from homology"/>
<dbReference type="Proteomes" id="UP000430079">
    <property type="component" value="Unassembled WGS sequence"/>
</dbReference>
<accession>A0A640SSW6</accession>
<dbReference type="EMBL" id="BLIO01000001">
    <property type="protein sequence ID" value="GFE13206.1"/>
    <property type="molecule type" value="Genomic_DNA"/>
</dbReference>
<evidence type="ECO:0000256" key="3">
    <source>
        <dbReference type="ARBA" id="ARBA00023082"/>
    </source>
</evidence>
<evidence type="ECO:0000256" key="1">
    <source>
        <dbReference type="ARBA" id="ARBA00010641"/>
    </source>
</evidence>
<dbReference type="Pfam" id="PF08281">
    <property type="entry name" value="Sigma70_r4_2"/>
    <property type="match status" value="1"/>
</dbReference>
<dbReference type="GO" id="GO:0006352">
    <property type="term" value="P:DNA-templated transcription initiation"/>
    <property type="evidence" value="ECO:0007669"/>
    <property type="project" value="InterPro"/>
</dbReference>
<keyword evidence="4" id="KW-0804">Transcription</keyword>
<keyword evidence="2" id="KW-0805">Transcription regulation</keyword>
<evidence type="ECO:0000256" key="4">
    <source>
        <dbReference type="ARBA" id="ARBA00023163"/>
    </source>
</evidence>
<dbReference type="SUPFAM" id="SSF88946">
    <property type="entry name" value="Sigma2 domain of RNA polymerase sigma factors"/>
    <property type="match status" value="1"/>
</dbReference>
<dbReference type="SUPFAM" id="SSF88659">
    <property type="entry name" value="Sigma3 and sigma4 domains of RNA polymerase sigma factors"/>
    <property type="match status" value="1"/>
</dbReference>
<dbReference type="InterPro" id="IPR013249">
    <property type="entry name" value="RNA_pol_sigma70_r4_t2"/>
</dbReference>
<evidence type="ECO:0000313" key="7">
    <source>
        <dbReference type="EMBL" id="GFE13206.1"/>
    </source>
</evidence>
<dbReference type="AlphaFoldDB" id="A0A640SSW6"/>
<evidence type="ECO:0000256" key="5">
    <source>
        <dbReference type="SAM" id="MobiDB-lite"/>
    </source>
</evidence>
<dbReference type="InterPro" id="IPR014284">
    <property type="entry name" value="RNA_pol_sigma-70_dom"/>
</dbReference>
<dbReference type="Gene3D" id="1.10.10.10">
    <property type="entry name" value="Winged helix-like DNA-binding domain superfamily/Winged helix DNA-binding domain"/>
    <property type="match status" value="1"/>
</dbReference>
<organism evidence="7 8">
    <name type="scientific">Streptomyces glebosus</name>
    <dbReference type="NCBI Taxonomy" id="249580"/>
    <lineage>
        <taxon>Bacteria</taxon>
        <taxon>Bacillati</taxon>
        <taxon>Actinomycetota</taxon>
        <taxon>Actinomycetes</taxon>
        <taxon>Kitasatosporales</taxon>
        <taxon>Streptomycetaceae</taxon>
        <taxon>Streptomyces</taxon>
    </lineage>
</organism>
<reference evidence="7 8" key="1">
    <citation type="submission" date="2019-12" db="EMBL/GenBank/DDBJ databases">
        <title>Whole genome shotgun sequence of Streptomyces hygroscopicus subsp. glebosus NBRC 13786.</title>
        <authorList>
            <person name="Ichikawa N."/>
            <person name="Kimura A."/>
            <person name="Kitahashi Y."/>
            <person name="Komaki H."/>
            <person name="Tamura T."/>
        </authorList>
    </citation>
    <scope>NUCLEOTIDE SEQUENCE [LARGE SCALE GENOMIC DNA]</scope>
    <source>
        <strain evidence="7 8">NBRC 13786</strain>
    </source>
</reference>
<dbReference type="InterPro" id="IPR013324">
    <property type="entry name" value="RNA_pol_sigma_r3/r4-like"/>
</dbReference>
<keyword evidence="3" id="KW-0731">Sigma factor</keyword>
<evidence type="ECO:0000313" key="8">
    <source>
        <dbReference type="Proteomes" id="UP000430079"/>
    </source>
</evidence>
<gene>
    <name evidence="7" type="ORF">Sgleb_12530</name>
</gene>
<dbReference type="RefSeq" id="WP_229894181.1">
    <property type="nucleotide sequence ID" value="NZ_BLIO01000001.1"/>
</dbReference>
<dbReference type="GO" id="GO:0003677">
    <property type="term" value="F:DNA binding"/>
    <property type="evidence" value="ECO:0007669"/>
    <property type="project" value="InterPro"/>
</dbReference>
<dbReference type="Gene3D" id="1.10.1740.10">
    <property type="match status" value="1"/>
</dbReference>
<evidence type="ECO:0000256" key="2">
    <source>
        <dbReference type="ARBA" id="ARBA00023015"/>
    </source>
</evidence>
<dbReference type="GO" id="GO:0016987">
    <property type="term" value="F:sigma factor activity"/>
    <property type="evidence" value="ECO:0007669"/>
    <property type="project" value="UniProtKB-KW"/>
</dbReference>
<sequence>MLGQELARGREARFEALMRVVVEPLHRYLLRRADADAVEDILAETMLVLWRRLEDVPGLGVGPETDPDDVLPWCYGVARGCLANTRRAERRRLRLVERLARTAPPAESGEAEHAELHAVLGTLGSMDREVVLLWAWEGLTPRAIADATGLTPNAVSIRLHRTKKKLAALLDERTAPTLDMAQVKEGPTGEQRRTTRPAEGH</sequence>
<comment type="similarity">
    <text evidence="1">Belongs to the sigma-70 factor family. ECF subfamily.</text>
</comment>
<protein>
    <recommendedName>
        <fullName evidence="6">RNA polymerase sigma factor 70 region 4 type 2 domain-containing protein</fullName>
    </recommendedName>
</protein>
<evidence type="ECO:0000259" key="6">
    <source>
        <dbReference type="Pfam" id="PF08281"/>
    </source>
</evidence>
<dbReference type="InterPro" id="IPR039425">
    <property type="entry name" value="RNA_pol_sigma-70-like"/>
</dbReference>
<comment type="caution">
    <text evidence="7">The sequence shown here is derived from an EMBL/GenBank/DDBJ whole genome shotgun (WGS) entry which is preliminary data.</text>
</comment>
<dbReference type="PANTHER" id="PTHR43133:SF25">
    <property type="entry name" value="RNA POLYMERASE SIGMA FACTOR RFAY-RELATED"/>
    <property type="match status" value="1"/>
</dbReference>
<feature type="compositionally biased region" description="Basic and acidic residues" evidence="5">
    <location>
        <begin position="190"/>
        <end position="201"/>
    </location>
</feature>
<feature type="domain" description="RNA polymerase sigma factor 70 region 4 type 2" evidence="6">
    <location>
        <begin position="115"/>
        <end position="166"/>
    </location>
</feature>
<dbReference type="NCBIfam" id="TIGR02937">
    <property type="entry name" value="sigma70-ECF"/>
    <property type="match status" value="1"/>
</dbReference>